<dbReference type="STRING" id="229535.A0A0M8PAF8"/>
<evidence type="ECO:0000313" key="3">
    <source>
        <dbReference type="Proteomes" id="UP000037696"/>
    </source>
</evidence>
<evidence type="ECO:0000256" key="1">
    <source>
        <dbReference type="SAM" id="MobiDB-lite"/>
    </source>
</evidence>
<sequence>MSKIMLQCKFQCPVFFYSYYQSVEITCDLLPFYPRLITSLLRHKLATMGPEGLEKPEIPDKSEKKSRRRGAELDPFLRTRLCVLRTTAKWTYKQIQNEYPHIPLSTIKSTILRESNRVNNHSQARSGRPSKLKEEDRARIREAFHANPQVTYDELLVVVDYKVGKESLRRFLNDDGLRKTQTPGRSSLAGKGAIKQVDGTQPVQSYDTPPAGWAGDFGSGLVHSESDLASATASHVVGN</sequence>
<keyword evidence="3" id="KW-1185">Reference proteome</keyword>
<feature type="region of interest" description="Disordered" evidence="1">
    <location>
        <begin position="176"/>
        <end position="212"/>
    </location>
</feature>
<dbReference type="AlphaFoldDB" id="A0A0M8PAF8"/>
<reference evidence="2 3" key="1">
    <citation type="submission" date="2015-08" db="EMBL/GenBank/DDBJ databases">
        <title>Genome sequencing of Penicillium nordicum.</title>
        <authorList>
            <person name="Nguyen H.D."/>
            <person name="Seifert K.A."/>
        </authorList>
    </citation>
    <scope>NUCLEOTIDE SEQUENCE [LARGE SCALE GENOMIC DNA]</scope>
    <source>
        <strain evidence="2 3">DAOMC 185683</strain>
    </source>
</reference>
<evidence type="ECO:0008006" key="4">
    <source>
        <dbReference type="Google" id="ProtNLM"/>
    </source>
</evidence>
<accession>A0A0M8PAF8</accession>
<dbReference type="Proteomes" id="UP000037696">
    <property type="component" value="Unassembled WGS sequence"/>
</dbReference>
<dbReference type="EMBL" id="LHQQ01000005">
    <property type="protein sequence ID" value="KOS48458.1"/>
    <property type="molecule type" value="Genomic_DNA"/>
</dbReference>
<dbReference type="OrthoDB" id="5151590at2759"/>
<evidence type="ECO:0000313" key="2">
    <source>
        <dbReference type="EMBL" id="KOS48458.1"/>
    </source>
</evidence>
<comment type="caution">
    <text evidence="2">The sequence shown here is derived from an EMBL/GenBank/DDBJ whole genome shotgun (WGS) entry which is preliminary data.</text>
</comment>
<proteinExistence type="predicted"/>
<organism evidence="2 3">
    <name type="scientific">Penicillium nordicum</name>
    <dbReference type="NCBI Taxonomy" id="229535"/>
    <lineage>
        <taxon>Eukaryota</taxon>
        <taxon>Fungi</taxon>
        <taxon>Dikarya</taxon>
        <taxon>Ascomycota</taxon>
        <taxon>Pezizomycotina</taxon>
        <taxon>Eurotiomycetes</taxon>
        <taxon>Eurotiomycetidae</taxon>
        <taxon>Eurotiales</taxon>
        <taxon>Aspergillaceae</taxon>
        <taxon>Penicillium</taxon>
    </lineage>
</organism>
<feature type="compositionally biased region" description="Polar residues" evidence="1">
    <location>
        <begin position="198"/>
        <end position="207"/>
    </location>
</feature>
<name>A0A0M8PAF8_9EURO</name>
<protein>
    <recommendedName>
        <fullName evidence="4">Transposase Tc1-like domain-containing protein</fullName>
    </recommendedName>
</protein>
<gene>
    <name evidence="2" type="ORF">ACN38_g651</name>
</gene>